<dbReference type="AlphaFoldDB" id="A0A1I6NUB5"/>
<name>A0A1I6NUB5_9BACL</name>
<reference evidence="2" key="1">
    <citation type="submission" date="2016-10" db="EMBL/GenBank/DDBJ databases">
        <authorList>
            <person name="Varghese N."/>
            <person name="Submissions S."/>
        </authorList>
    </citation>
    <scope>NUCLEOTIDE SEQUENCE [LARGE SCALE GENOMIC DNA]</scope>
    <source>
        <strain evidence="2">DSM 45789</strain>
    </source>
</reference>
<keyword evidence="2" id="KW-1185">Reference proteome</keyword>
<sequence length="79" mass="8802">MLENTRAPELVISIFLSMKRVVKGERSVKSRNLRVRILQRTSMALAIPSFYGFEALNANGTGLCFGTIALKQGLVILKY</sequence>
<protein>
    <submittedName>
        <fullName evidence="1">Uncharacterized protein</fullName>
    </submittedName>
</protein>
<proteinExistence type="predicted"/>
<organism evidence="1 2">
    <name type="scientific">Marininema halotolerans</name>
    <dbReference type="NCBI Taxonomy" id="1155944"/>
    <lineage>
        <taxon>Bacteria</taxon>
        <taxon>Bacillati</taxon>
        <taxon>Bacillota</taxon>
        <taxon>Bacilli</taxon>
        <taxon>Bacillales</taxon>
        <taxon>Thermoactinomycetaceae</taxon>
        <taxon>Marininema</taxon>
    </lineage>
</organism>
<evidence type="ECO:0000313" key="1">
    <source>
        <dbReference type="EMBL" id="SFS31448.1"/>
    </source>
</evidence>
<dbReference type="Proteomes" id="UP000198660">
    <property type="component" value="Unassembled WGS sequence"/>
</dbReference>
<dbReference type="RefSeq" id="WP_140413508.1">
    <property type="nucleotide sequence ID" value="NZ_FPAA01000001.1"/>
</dbReference>
<evidence type="ECO:0000313" key="2">
    <source>
        <dbReference type="Proteomes" id="UP000198660"/>
    </source>
</evidence>
<gene>
    <name evidence="1" type="ORF">SAMN05444972_101134</name>
</gene>
<accession>A0A1I6NUB5</accession>
<dbReference type="EMBL" id="FPAA01000001">
    <property type="protein sequence ID" value="SFS31448.1"/>
    <property type="molecule type" value="Genomic_DNA"/>
</dbReference>